<evidence type="ECO:0000256" key="9">
    <source>
        <dbReference type="ARBA" id="ARBA00023134"/>
    </source>
</evidence>
<feature type="domain" description="AAA+ ATPase" evidence="14">
    <location>
        <begin position="155"/>
        <end position="324"/>
    </location>
</feature>
<gene>
    <name evidence="16" type="ORF">PS2015_1673</name>
</gene>
<evidence type="ECO:0000256" key="12">
    <source>
        <dbReference type="ARBA" id="ARBA00025337"/>
    </source>
</evidence>
<dbReference type="Gene3D" id="1.20.120.1380">
    <property type="entry name" value="Flagellar FlhF biosynthesis protein, N domain"/>
    <property type="match status" value="1"/>
</dbReference>
<keyword evidence="10" id="KW-0472">Membrane</keyword>
<evidence type="ECO:0000256" key="11">
    <source>
        <dbReference type="ARBA" id="ARBA00023225"/>
    </source>
</evidence>
<dbReference type="SMART" id="SM00382">
    <property type="entry name" value="AAA"/>
    <property type="match status" value="1"/>
</dbReference>
<comment type="similarity">
    <text evidence="2">Belongs to the GTP-binding SRP family.</text>
</comment>
<evidence type="ECO:0000256" key="1">
    <source>
        <dbReference type="ARBA" id="ARBA00004413"/>
    </source>
</evidence>
<dbReference type="Proteomes" id="UP000065641">
    <property type="component" value="Chromosome"/>
</dbReference>
<dbReference type="CDD" id="cd17873">
    <property type="entry name" value="FlhF"/>
    <property type="match status" value="1"/>
</dbReference>
<keyword evidence="8" id="KW-0653">Protein transport</keyword>
<dbReference type="GO" id="GO:0015031">
    <property type="term" value="P:protein transport"/>
    <property type="evidence" value="ECO:0007669"/>
    <property type="project" value="UniProtKB-KW"/>
</dbReference>
<keyword evidence="16" id="KW-0282">Flagellum</keyword>
<dbReference type="OrthoDB" id="9778554at2"/>
<dbReference type="InterPro" id="IPR020006">
    <property type="entry name" value="FlhF"/>
</dbReference>
<dbReference type="GO" id="GO:0005525">
    <property type="term" value="F:GTP binding"/>
    <property type="evidence" value="ECO:0007669"/>
    <property type="project" value="UniProtKB-UniRule"/>
</dbReference>
<evidence type="ECO:0000256" key="7">
    <source>
        <dbReference type="ARBA" id="ARBA00022795"/>
    </source>
</evidence>
<proteinExistence type="inferred from homology"/>
<evidence type="ECO:0000256" key="4">
    <source>
        <dbReference type="ARBA" id="ARBA00022448"/>
    </source>
</evidence>
<dbReference type="SUPFAM" id="SSF52540">
    <property type="entry name" value="P-loop containing nucleoside triphosphate hydrolases"/>
    <property type="match status" value="1"/>
</dbReference>
<evidence type="ECO:0000256" key="13">
    <source>
        <dbReference type="NCBIfam" id="TIGR03499"/>
    </source>
</evidence>
<dbReference type="GO" id="GO:0006614">
    <property type="term" value="P:SRP-dependent cotranslational protein targeting to membrane"/>
    <property type="evidence" value="ECO:0007669"/>
    <property type="project" value="UniProtKB-UniRule"/>
</dbReference>
<evidence type="ECO:0000256" key="6">
    <source>
        <dbReference type="ARBA" id="ARBA00022741"/>
    </source>
</evidence>
<dbReference type="InterPro" id="IPR027417">
    <property type="entry name" value="P-loop_NTPase"/>
</dbReference>
<dbReference type="GO" id="GO:0005047">
    <property type="term" value="F:signal recognition particle binding"/>
    <property type="evidence" value="ECO:0007669"/>
    <property type="project" value="TreeGrafter"/>
</dbReference>
<keyword evidence="6" id="KW-0547">Nucleotide-binding</keyword>
<dbReference type="PANTHER" id="PTHR43134">
    <property type="entry name" value="SIGNAL RECOGNITION PARTICLE RECEPTOR SUBUNIT ALPHA"/>
    <property type="match status" value="1"/>
</dbReference>
<sequence length="382" mass="41010">MQLKKFVAKDMRSALTQVRDALGEDAAILSTRSVTGGVEVVATQSPPAPDKAAAQAAVDDSVSKAEFGAMRSELNSIRSLLQQRLNGLAWDQFARQTPAQAAIWERLSTMGLPGSVNRRLLDQAGQARTLEQLWRQVLATLSKIIPVAGEDLVEQGGIFALLGPTGAGKTTTIAKLATRYVLRHGAEEVALVTTDSFRLAAHEQLRTLGRILGVSVRIVDNQHSLAETLESLSHKKLVLIDTAGLPSRHPEQMRQLTELQAQPQVHKWLVLPSTTQAQVLNAAWKSCSTAAISGCILTHLDEACVMGEALGLCIERQLPVVYETFGQSIPDDLSLATGQALVKRAVALGRAQAAIPVDRNRVVNEYGSQAAGNTALANRALM</sequence>
<evidence type="ECO:0000313" key="17">
    <source>
        <dbReference type="Proteomes" id="UP000065641"/>
    </source>
</evidence>
<feature type="domain" description="SRP54-type proteins GTP-binding" evidence="15">
    <location>
        <begin position="156"/>
        <end position="347"/>
    </location>
</feature>
<dbReference type="SMART" id="SM00962">
    <property type="entry name" value="SRP54"/>
    <property type="match status" value="1"/>
</dbReference>
<keyword evidence="4" id="KW-0813">Transport</keyword>
<evidence type="ECO:0000259" key="15">
    <source>
        <dbReference type="SMART" id="SM00962"/>
    </source>
</evidence>
<keyword evidence="9" id="KW-0342">GTP-binding</keyword>
<dbReference type="GO" id="GO:0003924">
    <property type="term" value="F:GTPase activity"/>
    <property type="evidence" value="ECO:0007669"/>
    <property type="project" value="UniProtKB-UniRule"/>
</dbReference>
<dbReference type="AlphaFoldDB" id="A0A0S2KDR5"/>
<dbReference type="EMBL" id="CP013189">
    <property type="protein sequence ID" value="ALO46325.1"/>
    <property type="molecule type" value="Genomic_DNA"/>
</dbReference>
<organism evidence="16 17">
    <name type="scientific">Pseudohongiella spirulinae</name>
    <dbReference type="NCBI Taxonomy" id="1249552"/>
    <lineage>
        <taxon>Bacteria</taxon>
        <taxon>Pseudomonadati</taxon>
        <taxon>Pseudomonadota</taxon>
        <taxon>Gammaproteobacteria</taxon>
        <taxon>Pseudomonadales</taxon>
        <taxon>Pseudohongiellaceae</taxon>
        <taxon>Pseudohongiella</taxon>
    </lineage>
</organism>
<evidence type="ECO:0000256" key="3">
    <source>
        <dbReference type="ARBA" id="ARBA00014919"/>
    </source>
</evidence>
<evidence type="ECO:0000259" key="14">
    <source>
        <dbReference type="SMART" id="SM00382"/>
    </source>
</evidence>
<evidence type="ECO:0000256" key="5">
    <source>
        <dbReference type="ARBA" id="ARBA00022475"/>
    </source>
</evidence>
<protein>
    <recommendedName>
        <fullName evidence="3 13">Flagellar biosynthesis protein FlhF</fullName>
    </recommendedName>
</protein>
<evidence type="ECO:0000256" key="10">
    <source>
        <dbReference type="ARBA" id="ARBA00023136"/>
    </source>
</evidence>
<keyword evidence="5" id="KW-1003">Cell membrane</keyword>
<evidence type="ECO:0000313" key="16">
    <source>
        <dbReference type="EMBL" id="ALO46325.1"/>
    </source>
</evidence>
<dbReference type="FunFam" id="3.40.50.300:FF:000695">
    <property type="entry name" value="Flagellar biosynthesis regulator FlhF"/>
    <property type="match status" value="1"/>
</dbReference>
<dbReference type="GO" id="GO:0005886">
    <property type="term" value="C:plasma membrane"/>
    <property type="evidence" value="ECO:0007669"/>
    <property type="project" value="UniProtKB-SubCell"/>
</dbReference>
<comment type="function">
    <text evidence="12">Necessary for flagellar biosynthesis. May be involved in translocation of the flagellum.</text>
</comment>
<evidence type="ECO:0000256" key="2">
    <source>
        <dbReference type="ARBA" id="ARBA00008531"/>
    </source>
</evidence>
<evidence type="ECO:0000256" key="8">
    <source>
        <dbReference type="ARBA" id="ARBA00022927"/>
    </source>
</evidence>
<dbReference type="RefSeq" id="WP_058021771.1">
    <property type="nucleotide sequence ID" value="NZ_CP013189.1"/>
</dbReference>
<dbReference type="KEGG" id="pspi:PS2015_1673"/>
<dbReference type="PANTHER" id="PTHR43134:SF3">
    <property type="entry name" value="FLAGELLAR BIOSYNTHESIS PROTEIN FLHF"/>
    <property type="match status" value="1"/>
</dbReference>
<dbReference type="InterPro" id="IPR003593">
    <property type="entry name" value="AAA+_ATPase"/>
</dbReference>
<accession>A0A0S2KDR5</accession>
<dbReference type="InterPro" id="IPR000897">
    <property type="entry name" value="SRP54_GTPase_dom"/>
</dbReference>
<reference evidence="16 17" key="1">
    <citation type="submission" date="2015-11" db="EMBL/GenBank/DDBJ databases">
        <authorList>
            <person name="Zhang Y."/>
            <person name="Guo Z."/>
        </authorList>
    </citation>
    <scope>NUCLEOTIDE SEQUENCE [LARGE SCALE GENOMIC DNA]</scope>
    <source>
        <strain evidence="16 17">KCTC 32221</strain>
    </source>
</reference>
<keyword evidence="7" id="KW-1005">Bacterial flagellum biogenesis</keyword>
<dbReference type="PATRIC" id="fig|1249552.3.peg.1678"/>
<keyword evidence="16" id="KW-0966">Cell projection</keyword>
<name>A0A0S2KDR5_9GAMM</name>
<dbReference type="Pfam" id="PF00448">
    <property type="entry name" value="SRP54"/>
    <property type="match status" value="1"/>
</dbReference>
<dbReference type="NCBIfam" id="TIGR03499">
    <property type="entry name" value="FlhF"/>
    <property type="match status" value="1"/>
</dbReference>
<dbReference type="STRING" id="1249552.PS2015_1673"/>
<comment type="subcellular location">
    <subcellularLocation>
        <location evidence="1">Cell membrane</location>
        <topology evidence="1">Peripheral membrane protein</topology>
        <orientation evidence="1">Cytoplasmic side</orientation>
    </subcellularLocation>
</comment>
<keyword evidence="17" id="KW-1185">Reference proteome</keyword>
<dbReference type="InterPro" id="IPR047040">
    <property type="entry name" value="FlhF__GTPase_dom"/>
</dbReference>
<keyword evidence="16" id="KW-0969">Cilium</keyword>
<keyword evidence="11" id="KW-1006">Bacterial flagellum protein export</keyword>
<dbReference type="GO" id="GO:0044781">
    <property type="term" value="P:bacterial-type flagellum organization"/>
    <property type="evidence" value="ECO:0007669"/>
    <property type="project" value="UniProtKB-UniRule"/>
</dbReference>
<dbReference type="Gene3D" id="3.40.50.300">
    <property type="entry name" value="P-loop containing nucleotide triphosphate hydrolases"/>
    <property type="match status" value="1"/>
</dbReference>